<feature type="transmembrane region" description="Helical" evidence="1">
    <location>
        <begin position="1006"/>
        <end position="1027"/>
    </location>
</feature>
<dbReference type="PANTHER" id="PTHR32063:SF0">
    <property type="entry name" value="SWARMING MOTILITY PROTEIN SWRC"/>
    <property type="match status" value="1"/>
</dbReference>
<dbReference type="Gene3D" id="3.30.70.1430">
    <property type="entry name" value="Multidrug efflux transporter AcrB pore domain"/>
    <property type="match status" value="2"/>
</dbReference>
<keyword evidence="3" id="KW-1185">Reference proteome</keyword>
<feature type="transmembrane region" description="Helical" evidence="1">
    <location>
        <begin position="477"/>
        <end position="502"/>
    </location>
</feature>
<sequence>MHRLAQLSLTNRALIALVTITIAFFGVTSMTSLKQELIPSISLPQVSVITTYPGASPEIVDSDVTGPIESALQGLQGLEETTTVSSAGSSMVFASFTYGTDIVYAEQRIQQALNRIDGQLPEDADSSVMSGGVDDLPVIQLAVTGGDPIEVAEYLRVETVGELRSLEGVRAVDLYGDRSERITITPDMESLVANGLSMDAITDTLDNAGVLVPAGQITEDGETLTVQAGHVLESVDDLAEMPVLGAELGADGEVVTLADVADVERNYAPVASISRVNGEDALTLSITKRPDANTVEVSETVVAALPDLEEELSAATGDDISIIVGVDQAPFIVQSIDTLVNEGLLGLLFAVLVIFVFLLSIRATIITAISIPTSLLVTFIGLQFAGYSLNMLTLGALTIAIGRVVDDSIVVVENIRRHLSLHPTAALRGRERVGVIAEAVREVASAVTASTISTVAVYVPIMFVADITGELFRPFAFTSALAMIASLIVSLTIVPVLGYWFMGGSKVRGLVPAMSGAGKHAAETDESVGLDAAAEEQSAPEYFSTAYAHVTMAEREAALEQAEAEPRNWLQRIFEPVLGGVIRHPWATLAGALLVLIGTGATVPLLTTNFLGSAGQNTFTISQELSANASIEVMSDEAAEVEAVLDEYEEIELVQLSYGSDPLLAMFGGGASTAQFSITVDPAADADALQAELVKVFEAREDLGEVTVGYAGGGFTDEVTVRVSAPDLEVLAEAEALVVPAIAGVENVTQAVSDLDETRPFVRLDIDQATAASMGLSEVAIGGQIAQALQPIQVGQVMLDGQAMNIYFEGGEEPPTSVAELEDLQIQVGASTVPLSDLAEIEVVDGPVAINASSGTPYVDISVSTDSADLGGLSAAIEDALADVELPVGASAELAGTAADQQAAFAQLGLALLAAILIVYIVMVATFKSLLQPFLLLISIPFAATGAILLQVASGIPLGVASLIGVLMLIGIVVTNAIVLVDLVNQYRGRGLTVREATFAGGSRRVRPIIMTALATILALVPMAIGITGHGGFISQPMAIVVIGGLLSSTLLTLVVLPALYVVVEGALERRARRRTERNEARLRESGLVE</sequence>
<feature type="transmembrane region" description="Helical" evidence="1">
    <location>
        <begin position="12"/>
        <end position="33"/>
    </location>
</feature>
<dbReference type="SUPFAM" id="SSF82693">
    <property type="entry name" value="Multidrug efflux transporter AcrB pore domain, PN1, PN2, PC1 and PC2 subdomains"/>
    <property type="match status" value="2"/>
</dbReference>
<feature type="transmembrane region" description="Helical" evidence="1">
    <location>
        <begin position="375"/>
        <end position="401"/>
    </location>
</feature>
<dbReference type="InterPro" id="IPR001036">
    <property type="entry name" value="Acrflvin-R"/>
</dbReference>
<evidence type="ECO:0000313" key="2">
    <source>
        <dbReference type="EMBL" id="KAB1642201.1"/>
    </source>
</evidence>
<reference evidence="2 3" key="1">
    <citation type="submission" date="2019-09" db="EMBL/GenBank/DDBJ databases">
        <title>Phylogeny of genus Pseudoclavibacter and closely related genus.</title>
        <authorList>
            <person name="Li Y."/>
        </authorList>
    </citation>
    <scope>NUCLEOTIDE SEQUENCE [LARGE SCALE GENOMIC DNA]</scope>
    <source>
        <strain evidence="2 3">KCTC 13959</strain>
    </source>
</reference>
<proteinExistence type="predicted"/>
<keyword evidence="1" id="KW-0812">Transmembrane</keyword>
<accession>A0A7J5B9B4</accession>
<evidence type="ECO:0000313" key="3">
    <source>
        <dbReference type="Proteomes" id="UP000433493"/>
    </source>
</evidence>
<dbReference type="InterPro" id="IPR027463">
    <property type="entry name" value="AcrB_DN_DC_subdom"/>
</dbReference>
<keyword evidence="1" id="KW-0472">Membrane</keyword>
<dbReference type="EMBL" id="WBKB01000006">
    <property type="protein sequence ID" value="KAB1642201.1"/>
    <property type="molecule type" value="Genomic_DNA"/>
</dbReference>
<dbReference type="AlphaFoldDB" id="A0A7J5B9B4"/>
<dbReference type="SUPFAM" id="SSF82714">
    <property type="entry name" value="Multidrug efflux transporter AcrB TolC docking domain, DN and DC subdomains"/>
    <property type="match status" value="2"/>
</dbReference>
<name>A0A7J5B9B4_9MICO</name>
<gene>
    <name evidence="2" type="ORF">F8O05_10270</name>
</gene>
<dbReference type="RefSeq" id="WP_158052656.1">
    <property type="nucleotide sequence ID" value="NZ_WBKB01000006.1"/>
</dbReference>
<feature type="transmembrane region" description="Helical" evidence="1">
    <location>
        <begin position="1039"/>
        <end position="1064"/>
    </location>
</feature>
<dbReference type="Proteomes" id="UP000433493">
    <property type="component" value="Unassembled WGS sequence"/>
</dbReference>
<feature type="transmembrane region" description="Helical" evidence="1">
    <location>
        <begin position="904"/>
        <end position="927"/>
    </location>
</feature>
<dbReference type="Gene3D" id="3.30.70.1440">
    <property type="entry name" value="Multidrug efflux transporter AcrB pore domain"/>
    <property type="match status" value="1"/>
</dbReference>
<feature type="transmembrane region" description="Helical" evidence="1">
    <location>
        <begin position="934"/>
        <end position="954"/>
    </location>
</feature>
<comment type="caution">
    <text evidence="2">The sequence shown here is derived from an EMBL/GenBank/DDBJ whole genome shotgun (WGS) entry which is preliminary data.</text>
</comment>
<feature type="transmembrane region" description="Helical" evidence="1">
    <location>
        <begin position="443"/>
        <end position="465"/>
    </location>
</feature>
<protein>
    <submittedName>
        <fullName evidence="2">Efflux RND transporter permease subunit</fullName>
    </submittedName>
</protein>
<dbReference type="Gene3D" id="3.30.2090.10">
    <property type="entry name" value="Multidrug efflux transporter AcrB TolC docking domain, DN and DC subdomains"/>
    <property type="match status" value="2"/>
</dbReference>
<dbReference type="PANTHER" id="PTHR32063">
    <property type="match status" value="1"/>
</dbReference>
<dbReference type="Gene3D" id="3.30.70.1320">
    <property type="entry name" value="Multidrug efflux transporter AcrB pore domain like"/>
    <property type="match status" value="1"/>
</dbReference>
<feature type="transmembrane region" description="Helical" evidence="1">
    <location>
        <begin position="960"/>
        <end position="985"/>
    </location>
</feature>
<organism evidence="2 3">
    <name type="scientific">Gulosibacter chungangensis</name>
    <dbReference type="NCBI Taxonomy" id="979746"/>
    <lineage>
        <taxon>Bacteria</taxon>
        <taxon>Bacillati</taxon>
        <taxon>Actinomycetota</taxon>
        <taxon>Actinomycetes</taxon>
        <taxon>Micrococcales</taxon>
        <taxon>Microbacteriaceae</taxon>
        <taxon>Gulosibacter</taxon>
    </lineage>
</organism>
<dbReference type="SUPFAM" id="SSF82866">
    <property type="entry name" value="Multidrug efflux transporter AcrB transmembrane domain"/>
    <property type="match status" value="2"/>
</dbReference>
<dbReference type="Pfam" id="PF00873">
    <property type="entry name" value="ACR_tran"/>
    <property type="match status" value="2"/>
</dbReference>
<dbReference type="GO" id="GO:0005886">
    <property type="term" value="C:plasma membrane"/>
    <property type="evidence" value="ECO:0007669"/>
    <property type="project" value="TreeGrafter"/>
</dbReference>
<evidence type="ECO:0000256" key="1">
    <source>
        <dbReference type="SAM" id="Phobius"/>
    </source>
</evidence>
<dbReference type="GO" id="GO:0042910">
    <property type="term" value="F:xenobiotic transmembrane transporter activity"/>
    <property type="evidence" value="ECO:0007669"/>
    <property type="project" value="TreeGrafter"/>
</dbReference>
<dbReference type="OrthoDB" id="3306666at2"/>
<dbReference type="PRINTS" id="PR00702">
    <property type="entry name" value="ACRIFLAVINRP"/>
</dbReference>
<feature type="transmembrane region" description="Helical" evidence="1">
    <location>
        <begin position="344"/>
        <end position="363"/>
    </location>
</feature>
<keyword evidence="1" id="KW-1133">Transmembrane helix</keyword>
<dbReference type="Gene3D" id="1.20.1640.10">
    <property type="entry name" value="Multidrug efflux transporter AcrB transmembrane domain"/>
    <property type="match status" value="2"/>
</dbReference>